<organism evidence="3 4">
    <name type="scientific">Shewanella decolorationis S12</name>
    <dbReference type="NCBI Taxonomy" id="1353536"/>
    <lineage>
        <taxon>Bacteria</taxon>
        <taxon>Pseudomonadati</taxon>
        <taxon>Pseudomonadota</taxon>
        <taxon>Gammaproteobacteria</taxon>
        <taxon>Alteromonadales</taxon>
        <taxon>Shewanellaceae</taxon>
        <taxon>Shewanella</taxon>
    </lineage>
</organism>
<comment type="caution">
    <text evidence="3">The sequence shown here is derived from an EMBL/GenBank/DDBJ whole genome shotgun (WGS) entry which is preliminary data.</text>
</comment>
<keyword evidence="1" id="KW-1133">Transmembrane helix</keyword>
<dbReference type="InterPro" id="IPR019617">
    <property type="entry name" value="DUF2489"/>
</dbReference>
<accession>A0ABN0PQ67</accession>
<dbReference type="Pfam" id="PF10675">
    <property type="entry name" value="DUF2489"/>
    <property type="match status" value="1"/>
</dbReference>
<proteinExistence type="predicted"/>
<keyword evidence="1" id="KW-0472">Membrane</keyword>
<sequence length="163" mass="18536">MQSKQGVYVSTTLILLGFIIIVALSSYATFLLLKLKQQKQRQQALTAEREAAANAKRAQVLEDIRYIATAMIDDRCEISEGVVRIGRLFEILSLSERVAPEFPAFFQHFELIKDHPIMEARQALPKQERMKLDFVRMKSEAELAEGITADAKKLSNYQLKAPH</sequence>
<feature type="transmembrane region" description="Helical" evidence="1">
    <location>
        <begin position="12"/>
        <end position="33"/>
    </location>
</feature>
<name>A0ABN0PQ67_9GAMM</name>
<evidence type="ECO:0000313" key="4">
    <source>
        <dbReference type="Proteomes" id="UP000017548"/>
    </source>
</evidence>
<dbReference type="Proteomes" id="UP000017548">
    <property type="component" value="Unassembled WGS sequence"/>
</dbReference>
<keyword evidence="4" id="KW-1185">Reference proteome</keyword>
<evidence type="ECO:0000313" key="3">
    <source>
        <dbReference type="EMBL" id="ESE42356.1"/>
    </source>
</evidence>
<evidence type="ECO:0000256" key="1">
    <source>
        <dbReference type="SAM" id="Phobius"/>
    </source>
</evidence>
<protein>
    <recommendedName>
        <fullName evidence="2">DUF2489 domain-containing protein</fullName>
    </recommendedName>
</protein>
<keyword evidence="1" id="KW-0812">Transmembrane</keyword>
<dbReference type="EMBL" id="AXZL01000053">
    <property type="protein sequence ID" value="ESE42356.1"/>
    <property type="molecule type" value="Genomic_DNA"/>
</dbReference>
<evidence type="ECO:0000259" key="2">
    <source>
        <dbReference type="Pfam" id="PF10675"/>
    </source>
</evidence>
<gene>
    <name evidence="3" type="ORF">SHD_1095</name>
</gene>
<feature type="domain" description="DUF2489" evidence="2">
    <location>
        <begin position="21"/>
        <end position="154"/>
    </location>
</feature>
<reference evidence="3 4" key="1">
    <citation type="journal article" date="2013" name="Genome Announc.">
        <title>Draft Genome Sequence of Shewanella decolorationis S12, a Dye-Degrading Bacterium Isolated from a Wastewater Treatment Plant.</title>
        <authorList>
            <person name="Xu M."/>
            <person name="Fang Y."/>
            <person name="Liu J."/>
            <person name="Chen X."/>
            <person name="Sun G."/>
            <person name="Guo J."/>
            <person name="Hua Z."/>
            <person name="Tu Q."/>
            <person name="Wu L."/>
            <person name="Zhou J."/>
            <person name="Liu X."/>
        </authorList>
    </citation>
    <scope>NUCLEOTIDE SEQUENCE [LARGE SCALE GENOMIC DNA]</scope>
    <source>
        <strain evidence="3 4">S12</strain>
    </source>
</reference>